<dbReference type="Proteomes" id="UP000309997">
    <property type="component" value="Unassembled WGS sequence"/>
</dbReference>
<accession>A0ACC4CWH3</accession>
<name>A0ACC4CWH3_POPAL</name>
<organism evidence="1 2">
    <name type="scientific">Populus alba</name>
    <name type="common">White poplar</name>
    <dbReference type="NCBI Taxonomy" id="43335"/>
    <lineage>
        <taxon>Eukaryota</taxon>
        <taxon>Viridiplantae</taxon>
        <taxon>Streptophyta</taxon>
        <taxon>Embryophyta</taxon>
        <taxon>Tracheophyta</taxon>
        <taxon>Spermatophyta</taxon>
        <taxon>Magnoliopsida</taxon>
        <taxon>eudicotyledons</taxon>
        <taxon>Gunneridae</taxon>
        <taxon>Pentapetalae</taxon>
        <taxon>rosids</taxon>
        <taxon>fabids</taxon>
        <taxon>Malpighiales</taxon>
        <taxon>Salicaceae</taxon>
        <taxon>Saliceae</taxon>
        <taxon>Populus</taxon>
    </lineage>
</organism>
<gene>
    <name evidence="1" type="ORF">D5086_005853</name>
</gene>
<sequence>MINIEESGTSLLRSIGGASNSSSGYEVGSSSNSKEVHYDLNDDSDDNLEMEDMGDLSEGDESAMMMLCWKIDDDDDI</sequence>
<dbReference type="EMBL" id="RCHU02000002">
    <property type="protein sequence ID" value="KAL3604994.1"/>
    <property type="molecule type" value="Genomic_DNA"/>
</dbReference>
<reference evidence="1 2" key="1">
    <citation type="journal article" date="2024" name="Plant Biotechnol. J.">
        <title>Genome and CRISPR/Cas9 system of a widespread forest tree (Populus alba) in the world.</title>
        <authorList>
            <person name="Liu Y.J."/>
            <person name="Jiang P.F."/>
            <person name="Han X.M."/>
            <person name="Li X.Y."/>
            <person name="Wang H.M."/>
            <person name="Wang Y.J."/>
            <person name="Wang X.X."/>
            <person name="Zeng Q.Y."/>
        </authorList>
    </citation>
    <scope>NUCLEOTIDE SEQUENCE [LARGE SCALE GENOMIC DNA]</scope>
    <source>
        <strain evidence="2">cv. PAL-ZL1</strain>
    </source>
</reference>
<protein>
    <submittedName>
        <fullName evidence="1">Uncharacterized protein</fullName>
    </submittedName>
</protein>
<evidence type="ECO:0000313" key="2">
    <source>
        <dbReference type="Proteomes" id="UP000309997"/>
    </source>
</evidence>
<keyword evidence="2" id="KW-1185">Reference proteome</keyword>
<evidence type="ECO:0000313" key="1">
    <source>
        <dbReference type="EMBL" id="KAL3604994.1"/>
    </source>
</evidence>
<comment type="caution">
    <text evidence="1">The sequence shown here is derived from an EMBL/GenBank/DDBJ whole genome shotgun (WGS) entry which is preliminary data.</text>
</comment>
<proteinExistence type="predicted"/>